<feature type="transmembrane region" description="Helical" evidence="1">
    <location>
        <begin position="134"/>
        <end position="155"/>
    </location>
</feature>
<feature type="domain" description="PAS" evidence="2">
    <location>
        <begin position="373"/>
        <end position="444"/>
    </location>
</feature>
<dbReference type="PROSITE" id="PS50112">
    <property type="entry name" value="PAS"/>
    <property type="match status" value="1"/>
</dbReference>
<dbReference type="Gene3D" id="3.30.450.20">
    <property type="entry name" value="PAS domain"/>
    <property type="match status" value="1"/>
</dbReference>
<protein>
    <submittedName>
        <fullName evidence="6">EAL domain-containing protein</fullName>
    </submittedName>
</protein>
<dbReference type="SUPFAM" id="SSF55785">
    <property type="entry name" value="PYP-like sensor domain (PAS domain)"/>
    <property type="match status" value="1"/>
</dbReference>
<feature type="transmembrane region" description="Helical" evidence="1">
    <location>
        <begin position="42"/>
        <end position="60"/>
    </location>
</feature>
<dbReference type="PANTHER" id="PTHR44757:SF2">
    <property type="entry name" value="BIOFILM ARCHITECTURE MAINTENANCE PROTEIN MBAA"/>
    <property type="match status" value="1"/>
</dbReference>
<dbReference type="NCBIfam" id="TIGR00229">
    <property type="entry name" value="sensory_box"/>
    <property type="match status" value="1"/>
</dbReference>
<dbReference type="CDD" id="cd00130">
    <property type="entry name" value="PAS"/>
    <property type="match status" value="1"/>
</dbReference>
<keyword evidence="7" id="KW-1185">Reference proteome</keyword>
<evidence type="ECO:0000259" key="5">
    <source>
        <dbReference type="PROSITE" id="PS50887"/>
    </source>
</evidence>
<dbReference type="PANTHER" id="PTHR44757">
    <property type="entry name" value="DIGUANYLATE CYCLASE DGCP"/>
    <property type="match status" value="1"/>
</dbReference>
<evidence type="ECO:0000259" key="2">
    <source>
        <dbReference type="PROSITE" id="PS50112"/>
    </source>
</evidence>
<keyword evidence="1" id="KW-0812">Transmembrane</keyword>
<evidence type="ECO:0000259" key="3">
    <source>
        <dbReference type="PROSITE" id="PS50113"/>
    </source>
</evidence>
<dbReference type="EMBL" id="SDPU01000035">
    <property type="protein sequence ID" value="RYU09464.1"/>
    <property type="molecule type" value="Genomic_DNA"/>
</dbReference>
<dbReference type="Gene3D" id="3.30.70.270">
    <property type="match status" value="1"/>
</dbReference>
<dbReference type="SUPFAM" id="SSF55073">
    <property type="entry name" value="Nucleotide cyclase"/>
    <property type="match status" value="1"/>
</dbReference>
<feature type="transmembrane region" description="Helical" evidence="1">
    <location>
        <begin position="231"/>
        <end position="250"/>
    </location>
</feature>
<dbReference type="InterPro" id="IPR052155">
    <property type="entry name" value="Biofilm_reg_signaling"/>
</dbReference>
<dbReference type="SUPFAM" id="SSF141868">
    <property type="entry name" value="EAL domain-like"/>
    <property type="match status" value="1"/>
</dbReference>
<dbReference type="Proteomes" id="UP000291189">
    <property type="component" value="Unassembled WGS sequence"/>
</dbReference>
<evidence type="ECO:0000259" key="4">
    <source>
        <dbReference type="PROSITE" id="PS50883"/>
    </source>
</evidence>
<dbReference type="InterPro" id="IPR035919">
    <property type="entry name" value="EAL_sf"/>
</dbReference>
<organism evidence="6 7">
    <name type="scientific">Nocardioides iriomotensis</name>
    <dbReference type="NCBI Taxonomy" id="715784"/>
    <lineage>
        <taxon>Bacteria</taxon>
        <taxon>Bacillati</taxon>
        <taxon>Actinomycetota</taxon>
        <taxon>Actinomycetes</taxon>
        <taxon>Propionibacteriales</taxon>
        <taxon>Nocardioidaceae</taxon>
        <taxon>Nocardioides</taxon>
    </lineage>
</organism>
<feature type="transmembrane region" description="Helical" evidence="1">
    <location>
        <begin position="66"/>
        <end position="89"/>
    </location>
</feature>
<dbReference type="Pfam" id="PF00990">
    <property type="entry name" value="GGDEF"/>
    <property type="match status" value="1"/>
</dbReference>
<gene>
    <name evidence="6" type="ORF">ETU37_20610</name>
</gene>
<name>A0A4Q5IU94_9ACTN</name>
<dbReference type="InterPro" id="IPR029787">
    <property type="entry name" value="Nucleotide_cyclase"/>
</dbReference>
<feature type="domain" description="PAC" evidence="3">
    <location>
        <begin position="448"/>
        <end position="499"/>
    </location>
</feature>
<keyword evidence="1" id="KW-1133">Transmembrane helix</keyword>
<dbReference type="InterPro" id="IPR000160">
    <property type="entry name" value="GGDEF_dom"/>
</dbReference>
<dbReference type="InterPro" id="IPR000014">
    <property type="entry name" value="PAS"/>
</dbReference>
<accession>A0A4Q5IU94</accession>
<feature type="transmembrane region" description="Helical" evidence="1">
    <location>
        <begin position="200"/>
        <end position="219"/>
    </location>
</feature>
<feature type="transmembrane region" description="Helical" evidence="1">
    <location>
        <begin position="167"/>
        <end position="188"/>
    </location>
</feature>
<evidence type="ECO:0000313" key="6">
    <source>
        <dbReference type="EMBL" id="RYU09464.1"/>
    </source>
</evidence>
<dbReference type="Pfam" id="PF00563">
    <property type="entry name" value="EAL"/>
    <property type="match status" value="1"/>
</dbReference>
<dbReference type="PROSITE" id="PS50883">
    <property type="entry name" value="EAL"/>
    <property type="match status" value="1"/>
</dbReference>
<keyword evidence="1" id="KW-0472">Membrane</keyword>
<dbReference type="InterPro" id="IPR013656">
    <property type="entry name" value="PAS_4"/>
</dbReference>
<feature type="transmembrane region" description="Helical" evidence="1">
    <location>
        <begin position="101"/>
        <end position="122"/>
    </location>
</feature>
<feature type="domain" description="GGDEF" evidence="5">
    <location>
        <begin position="532"/>
        <end position="664"/>
    </location>
</feature>
<dbReference type="SMART" id="SM00267">
    <property type="entry name" value="GGDEF"/>
    <property type="match status" value="1"/>
</dbReference>
<evidence type="ECO:0000313" key="7">
    <source>
        <dbReference type="Proteomes" id="UP000291189"/>
    </source>
</evidence>
<dbReference type="InterPro" id="IPR001633">
    <property type="entry name" value="EAL_dom"/>
</dbReference>
<reference evidence="6 7" key="1">
    <citation type="submission" date="2019-01" db="EMBL/GenBank/DDBJ databases">
        <title>Nocardioides guangzhouensis sp. nov., an actinobacterium isolated from soil.</title>
        <authorList>
            <person name="Fu Y."/>
            <person name="Cai Y."/>
            <person name="Lin Z."/>
            <person name="Chen P."/>
        </authorList>
    </citation>
    <scope>NUCLEOTIDE SEQUENCE [LARGE SCALE GENOMIC DNA]</scope>
    <source>
        <strain evidence="6 7">NBRC 105384</strain>
    </source>
</reference>
<dbReference type="CDD" id="cd01948">
    <property type="entry name" value="EAL"/>
    <property type="match status" value="1"/>
</dbReference>
<dbReference type="AlphaFoldDB" id="A0A4Q5IU94"/>
<dbReference type="Gene3D" id="3.20.20.450">
    <property type="entry name" value="EAL domain"/>
    <property type="match status" value="1"/>
</dbReference>
<evidence type="ECO:0000256" key="1">
    <source>
        <dbReference type="SAM" id="Phobius"/>
    </source>
</evidence>
<dbReference type="InterPro" id="IPR035965">
    <property type="entry name" value="PAS-like_dom_sf"/>
</dbReference>
<dbReference type="SMART" id="SM00052">
    <property type="entry name" value="EAL"/>
    <property type="match status" value="1"/>
</dbReference>
<comment type="caution">
    <text evidence="6">The sequence shown here is derived from an EMBL/GenBank/DDBJ whole genome shotgun (WGS) entry which is preliminary data.</text>
</comment>
<dbReference type="PROSITE" id="PS50113">
    <property type="entry name" value="PAC"/>
    <property type="match status" value="1"/>
</dbReference>
<dbReference type="CDD" id="cd01949">
    <property type="entry name" value="GGDEF"/>
    <property type="match status" value="1"/>
</dbReference>
<dbReference type="RefSeq" id="WP_129989229.1">
    <property type="nucleotide sequence ID" value="NZ_SDPU01000035.1"/>
</dbReference>
<sequence length="940" mass="101915">MTSRTDDDAAGAPVAADVAVPVPARPAGTDEPAVAPRARPRLLPTVAAVVATGLFAAWLADDLGSRYLRLLVSDLVFVAAPSVAAVACWRAHRRTDSGHTGWLWLSAGMATWAVGGVIWAVYELVLGIVAPFPSAADVGFIGYALFVGVGIARFPRAAGGFLSRWRSLLDGLVIGASMMLMSLIWVLAPITDDGSWTAKHSVALAYPVVDVIVASLALMRLLVRPPGRRRTWALLGAALILLSATDSLYVAETFDRNFRPGGLVDLGWLATFALIALAATHAKDDRPAPDEQAESLPPSMAQQLVPYVAIGFAAAAYLSFTDTEHGSHHYLWLLVPYVVLVAVRQVVVVADHTAVARDLGQAVERRTAQLRHQEQWWQDLVQNLSDVVMVVGPGGSVEYCSPSIGTGLGSWPGQVEHVADVWSRVHPDDRVAVRRSMSPVLEGRRRQSFVECRLSRANGVWGWFEVTVVGQLNERALVGAVVTLHDVSERRQLTDRLMHQADHDALTGLPNRLSLMRRIDELLDEREPGEGVASALLLIDLDDFKVINDSHGHPAGDRVLEVIGRRLEGGVRESDTVARLGGDEFAVVTTGSVDEVRATADRLMQRISEPVAVGGRRFLVRASIGVVFAGDREHENADALLSHVDIALYEAKARGKGGVVYIEGSEREAAATQVRLREQIAQPDLSQFRIVYQPVVDLATRQVRGVEALLRWQHPELGNVPPDEFIPMAEHGGSIQRLGWWVLESVCRQVAAWSRQVPRHRLAVGVNVSIRQLDEPDFAVRVLDLIDEHGLERDQIILEITEQSLARDFENAVEVVAQLRAGGVSVAVDDYGTGYSSLQYLDRFAADVVKIDRSFVSNLVANEHTQKIVSSVLDMARALDLQSIAEGIETPEQLDVVLRLGCELGQGYLFSRPVGAEAIGELLGAGPLAEPTSAASVSVA</sequence>
<dbReference type="SMART" id="SM00091">
    <property type="entry name" value="PAS"/>
    <property type="match status" value="1"/>
</dbReference>
<dbReference type="OrthoDB" id="23692at2"/>
<dbReference type="InterPro" id="IPR000700">
    <property type="entry name" value="PAS-assoc_C"/>
</dbReference>
<dbReference type="Pfam" id="PF08448">
    <property type="entry name" value="PAS_4"/>
    <property type="match status" value="1"/>
</dbReference>
<feature type="domain" description="EAL" evidence="4">
    <location>
        <begin position="669"/>
        <end position="927"/>
    </location>
</feature>
<dbReference type="InterPro" id="IPR043128">
    <property type="entry name" value="Rev_trsase/Diguanyl_cyclase"/>
</dbReference>
<proteinExistence type="predicted"/>
<dbReference type="PROSITE" id="PS50887">
    <property type="entry name" value="GGDEF"/>
    <property type="match status" value="1"/>
</dbReference>
<dbReference type="NCBIfam" id="TIGR00254">
    <property type="entry name" value="GGDEF"/>
    <property type="match status" value="1"/>
</dbReference>